<organism evidence="3 4">
    <name type="scientific">Nocardioides cavernaquae</name>
    <dbReference type="NCBI Taxonomy" id="2321396"/>
    <lineage>
        <taxon>Bacteria</taxon>
        <taxon>Bacillati</taxon>
        <taxon>Actinomycetota</taxon>
        <taxon>Actinomycetes</taxon>
        <taxon>Propionibacteriales</taxon>
        <taxon>Nocardioidaceae</taxon>
        <taxon>Nocardioides</taxon>
    </lineage>
</organism>
<evidence type="ECO:0000313" key="3">
    <source>
        <dbReference type="EMBL" id="RJS46561.1"/>
    </source>
</evidence>
<dbReference type="NCBIfam" id="TIGR03696">
    <property type="entry name" value="Rhs_assc_core"/>
    <property type="match status" value="1"/>
</dbReference>
<dbReference type="InterPro" id="IPR036844">
    <property type="entry name" value="Hint_dom_sf"/>
</dbReference>
<feature type="compositionally biased region" description="Low complexity" evidence="1">
    <location>
        <begin position="538"/>
        <end position="552"/>
    </location>
</feature>
<reference evidence="4" key="1">
    <citation type="submission" date="2018-09" db="EMBL/GenBank/DDBJ databases">
        <authorList>
            <person name="Zhu H."/>
        </authorList>
    </citation>
    <scope>NUCLEOTIDE SEQUENCE [LARGE SCALE GENOMIC DNA]</scope>
    <source>
        <strain evidence="4">K1W22B-1</strain>
    </source>
</reference>
<feature type="region of interest" description="Disordered" evidence="1">
    <location>
        <begin position="538"/>
        <end position="557"/>
    </location>
</feature>
<evidence type="ECO:0000259" key="2">
    <source>
        <dbReference type="SMART" id="SM00306"/>
    </source>
</evidence>
<protein>
    <submittedName>
        <fullName evidence="3">DNRLRE domain-containing protein</fullName>
    </submittedName>
</protein>
<dbReference type="PROSITE" id="PS50817">
    <property type="entry name" value="INTEIN_N_TER"/>
    <property type="match status" value="1"/>
</dbReference>
<dbReference type="InterPro" id="IPR006141">
    <property type="entry name" value="Intein_N"/>
</dbReference>
<dbReference type="NCBIfam" id="NF033679">
    <property type="entry name" value="DNRLRE_dom"/>
    <property type="match status" value="1"/>
</dbReference>
<dbReference type="SUPFAM" id="SSF51294">
    <property type="entry name" value="Hedgehog/intein (Hint) domain"/>
    <property type="match status" value="1"/>
</dbReference>
<dbReference type="InterPro" id="IPR045351">
    <property type="entry name" value="DUF6531"/>
</dbReference>
<dbReference type="InterPro" id="IPR022385">
    <property type="entry name" value="Rhs_assc_core"/>
</dbReference>
<dbReference type="GO" id="GO:0016539">
    <property type="term" value="P:intein-mediated protein splicing"/>
    <property type="evidence" value="ECO:0007669"/>
    <property type="project" value="InterPro"/>
</dbReference>
<dbReference type="Gene3D" id="2.170.16.10">
    <property type="entry name" value="Hedgehog/Intein (Hint) domain"/>
    <property type="match status" value="1"/>
</dbReference>
<dbReference type="InterPro" id="IPR030934">
    <property type="entry name" value="Intein_C"/>
</dbReference>
<proteinExistence type="predicted"/>
<dbReference type="GO" id="GO:0005975">
    <property type="term" value="P:carbohydrate metabolic process"/>
    <property type="evidence" value="ECO:0007669"/>
    <property type="project" value="UniProtKB-ARBA"/>
</dbReference>
<dbReference type="Proteomes" id="UP000276542">
    <property type="component" value="Unassembled WGS sequence"/>
</dbReference>
<dbReference type="InterPro" id="IPR013783">
    <property type="entry name" value="Ig-like_fold"/>
</dbReference>
<dbReference type="NCBIfam" id="TIGR01443">
    <property type="entry name" value="intein_Cterm"/>
    <property type="match status" value="1"/>
</dbReference>
<feature type="domain" description="Hint" evidence="2">
    <location>
        <begin position="2060"/>
        <end position="2167"/>
    </location>
</feature>
<dbReference type="Gene3D" id="2.60.40.10">
    <property type="entry name" value="Immunoglobulins"/>
    <property type="match status" value="1"/>
</dbReference>
<dbReference type="Pfam" id="PF20148">
    <property type="entry name" value="DUF6531"/>
    <property type="match status" value="1"/>
</dbReference>
<comment type="caution">
    <text evidence="3">The sequence shown here is derived from an EMBL/GenBank/DDBJ whole genome shotgun (WGS) entry which is preliminary data.</text>
</comment>
<keyword evidence="4" id="KW-1185">Reference proteome</keyword>
<name>A0A3A5H947_9ACTN</name>
<accession>A0A3A5H947</accession>
<dbReference type="OrthoDB" id="9762066at2"/>
<dbReference type="SMART" id="SM00306">
    <property type="entry name" value="HintN"/>
    <property type="match status" value="1"/>
</dbReference>
<gene>
    <name evidence="3" type="ORF">D4739_10280</name>
</gene>
<dbReference type="EMBL" id="QYRP01000002">
    <property type="protein sequence ID" value="RJS46561.1"/>
    <property type="molecule type" value="Genomic_DNA"/>
</dbReference>
<sequence>MARRVRHLRILETIPFLLLETPAFGCGFVRVPTRSCAPQQVDALGTCRIQRGSRMFGRCSGVLRVISPALSTALIVAACQVVAASESPAVAASKPAVVADRPDAISAMSTARAQKKRVESLTDRTPSTATFANPDGTWTTEAYSGVVRSRGDEDKWVAVDPTIDSAGKGFAPKAVPYDAVFSEGGDKTLATLNGANGKAALTLEWPTTLPQSTPKDDKLTFEDAAGTGDLVLTSMPDGFNFSVVLDEAPAADATPIEYRVPLHLAEGRFVPAKDGSFEVRKDGKTLATMTAPVMWDSAEKTDRQPVDATLEGTGADRTLVLRPDMKYLTDPARVYPLTVDPTLLITTIGDTYVQSAGDTSTQPLSAELRVGSIDAGATIARSYAVFDIASLTSKPGAIVSSATMSYSNFVTGACAGTATRISQVTASWAIGNLTWATQPTTTSTGSTTSTQSFGTTGCATEGTVSFDAKTIVQAWQGGAANYGVQVKADNETAASGWRKFRSLENGDSAKAPKLSITYNTPPAVPDYTMVTPAGSVGSTYKTRSTTPTFSTTPADADGGNVTAELRIRQGSTVVQSWTSGSVLAGTQVSRTLTTALAAGSYTASWRVSDGIATSAWSTDQAFDVDLTPPTAPAMSCPNYANGSWQTTRPAPTTTCTITVSSDTQWILINDGHEWVTVPPTANNQTTLPLDVAIDSTFVFGLYAYDAAMNVSASSYTFGVGDGGFTTPTPGAAFAGQLQVNAGSPAGIGTAVLKWRAAGTSTWTTATQVKKAGTTWNGSVDTNGAITRTGDLVWDAEAETGLSAPANLEIQACFTFPPAAQTCGKARPVTLVAHAFGRMFPTATVGPAEVALLTGEYQHSETDVSVPGYRTDLSVARTFQSLGAGARTPAESVFGPGWVANLHGPQFGFAGAQVVDSTAADGTITLLDTEGSSSVYKLGGPAAQAVGVYLGQGETAADNDKLELKTGTPKTLTLTEEDGTVTTWTHAGGTAWKASGVKEPSTAPSVTYGYTGPSSEYVSGIYSGPPGVTCNATTQARGCRALVLTYTGTGTSTRLAQVDLKIWDPKPGIDGAPTAAAAMVTVPVAKYSYDANNRLASVWDPRLDYNAGANHVATSYGYTTIAGRTHLASLTPPGEKTWTFTLNATTGKFEGATRAQDAAVGGTATWAVKYDLAISGSGLPDLTGDTSKAWGQKTIPAAGAAVFGPDAPGTTDYTYADLTYFTADGKVTNTASYGAGAWLIDTVEYDSNGNQTWSLDAAARASGLATGSTANQIRYYNGSVNVYSADGTRLEQSYSPIDWVVRNDRSSLWGRQRVDYLYDDEATAAEMPGKPATWTPADTPRHNVVIKTTSSVADMANATADAEVTWNRYQPVVAGDGDGWILGQPTRVSTSLGGGWSTTLIRFTPEAKVVETRTPQGVAALDGAGSDARSRIVRYYTADGSSPLAACRNKPEWVDAVCSVGPAGGSAPTTTSEGFDYIGGPTRSVETAGTTQRISVTTRDSAGRATKDAVTSVNAPAGQVAVPDKTYGYEQTTGALNATTGNGQTAATTVDTWGRTLTQTDGSGNTGTSTYNAAGNLATFNDGKGTYTYTYDGADANGKTERRGLLTKLDVGLSTGPDLFTAATDADGNLTKVVYPNGVVRTSTFTNAGAEFTRTYENAAGADLVGWTMYRDVDGRVRLDVNTLGYQWYDYDQRGRLTKVEDGFWNLCTTRIYGFSLDSNRNTLTSYAPGAGGACQTTTPSSTVNGTFDGDDKKTDTGYVYDTLGRTTTLPGADTVDPANGNLTATYYANDLVASLTRPNAAGGAQGQTWGLDANGRLATMSSTTAGVELRKTTNHYAGGSDSPAWQSTDTRPDAVTAWTNKWTRNVTGIDGGLALLANSTGGDKIQLANPHGDVTATMANTVGAASLETYSETTEYGLYRPQAPAAGGQYGWLGSKLRSGDALAGLTLMGVRLYNPATGRFLTRDPVYGGNDNAYVYPADPINAFDLDGLSFWSKVKSATKSTVKFVSKHKVDIALTAVSFIPAGAAARGAYMAYKGVRAVQAARKTSTLAKAAKSACSFNSFDHDTPVLMADGTLKPISEVELGDSVWAADPATGEEGPRVVVDLIRHAGIHTMVAIRLADGTMIDATDGHPFWVEGRAPPGEAGVSGAWVNAIDLAIGDWLLDADGQAVQIEGLAVSINDLTAYNLTVADLHTYHVGTDSILVHNHKCEPGGLTRLSKSFAKQLTKRHGTDPEAFKAEYVGARNGGRFDLAKCSCTRINLISKNGRVNIPTWMKAD</sequence>
<dbReference type="Pfam" id="PF07591">
    <property type="entry name" value="PT-HINT"/>
    <property type="match status" value="1"/>
</dbReference>
<evidence type="ECO:0000256" key="1">
    <source>
        <dbReference type="SAM" id="MobiDB-lite"/>
    </source>
</evidence>
<evidence type="ECO:0000313" key="4">
    <source>
        <dbReference type="Proteomes" id="UP000276542"/>
    </source>
</evidence>
<dbReference type="Gene3D" id="2.180.10.10">
    <property type="entry name" value="RHS repeat-associated core"/>
    <property type="match status" value="1"/>
</dbReference>
<dbReference type="CDD" id="cd00081">
    <property type="entry name" value="Hint"/>
    <property type="match status" value="1"/>
</dbReference>
<dbReference type="InterPro" id="IPR003587">
    <property type="entry name" value="Hint_dom_N"/>
</dbReference>